<dbReference type="SUPFAM" id="SSF50331">
    <property type="entry name" value="MOP-like"/>
    <property type="match status" value="1"/>
</dbReference>
<reference evidence="8 9" key="1">
    <citation type="journal article" date="2019" name="Nat. Microbiol.">
        <title>Mediterranean grassland soil C-N compound turnover is dependent on rainfall and depth, and is mediated by genomically divergent microorganisms.</title>
        <authorList>
            <person name="Diamond S."/>
            <person name="Andeer P.F."/>
            <person name="Li Z."/>
            <person name="Crits-Christoph A."/>
            <person name="Burstein D."/>
            <person name="Anantharaman K."/>
            <person name="Lane K.R."/>
            <person name="Thomas B.C."/>
            <person name="Pan C."/>
            <person name="Northen T.R."/>
            <person name="Banfield J.F."/>
        </authorList>
    </citation>
    <scope>NUCLEOTIDE SEQUENCE [LARGE SCALE GENOMIC DNA]</scope>
    <source>
        <strain evidence="8">WS_6</strain>
    </source>
</reference>
<dbReference type="InterPro" id="IPR012340">
    <property type="entry name" value="NA-bd_OB-fold"/>
</dbReference>
<dbReference type="GO" id="GO:0016887">
    <property type="term" value="F:ATP hydrolysis activity"/>
    <property type="evidence" value="ECO:0007669"/>
    <property type="project" value="InterPro"/>
</dbReference>
<dbReference type="InterPro" id="IPR017871">
    <property type="entry name" value="ABC_transporter-like_CS"/>
</dbReference>
<evidence type="ECO:0000256" key="3">
    <source>
        <dbReference type="ARBA" id="ARBA00022741"/>
    </source>
</evidence>
<dbReference type="GO" id="GO:0055052">
    <property type="term" value="C:ATP-binding cassette (ABC) transporter complex, substrate-binding subunit-containing"/>
    <property type="evidence" value="ECO:0007669"/>
    <property type="project" value="TreeGrafter"/>
</dbReference>
<dbReference type="InterPro" id="IPR003593">
    <property type="entry name" value="AAA+_ATPase"/>
</dbReference>
<feature type="domain" description="ABC transporter" evidence="7">
    <location>
        <begin position="4"/>
        <end position="235"/>
    </location>
</feature>
<dbReference type="PANTHER" id="PTHR43875">
    <property type="entry name" value="MALTODEXTRIN IMPORT ATP-BINDING PROTEIN MSMX"/>
    <property type="match status" value="1"/>
</dbReference>
<dbReference type="SMART" id="SM00382">
    <property type="entry name" value="AAA"/>
    <property type="match status" value="1"/>
</dbReference>
<keyword evidence="5" id="KW-1278">Translocase</keyword>
<dbReference type="Pfam" id="PF08402">
    <property type="entry name" value="TOBE_2"/>
    <property type="match status" value="1"/>
</dbReference>
<gene>
    <name evidence="8" type="ORF">E6K76_05425</name>
</gene>
<protein>
    <submittedName>
        <fullName evidence="8">ABC transporter ATP-binding protein</fullName>
    </submittedName>
</protein>
<dbReference type="AlphaFoldDB" id="A0A538T6N0"/>
<dbReference type="Gene3D" id="2.40.50.140">
    <property type="entry name" value="Nucleic acid-binding proteins"/>
    <property type="match status" value="1"/>
</dbReference>
<comment type="caution">
    <text evidence="8">The sequence shown here is derived from an EMBL/GenBank/DDBJ whole genome shotgun (WGS) entry which is preliminary data.</text>
</comment>
<evidence type="ECO:0000313" key="8">
    <source>
        <dbReference type="EMBL" id="TMQ59295.1"/>
    </source>
</evidence>
<dbReference type="PROSITE" id="PS00211">
    <property type="entry name" value="ABC_TRANSPORTER_1"/>
    <property type="match status" value="1"/>
</dbReference>
<sequence>MASLSLKNLSLTYPNGTRALDKVDLEIADGEFLAVLGPSGCGKSSLLRLVAGLESPTSGTIHMDGHEVTTLEPKDRDVAMVFQGLALYPHMSVRENMGFGLLARKTPAGETDQRVREAAVTLGLAEHLHKRPRELSGGERQRVALGRALVRRPRIFLFDEPLSSLDAQLRQELREELARLHRLTRTTSIFVTHDQKEALSLGNRVAVFERGRVRQIGTPDAIYRDPCDLFVARFVGDPAINLIQGELAADGGRVAFRSRGLSFTLAAKGARAGRVILGFRPEAAALAKASDSGASGTVERVERLGGDTLIHLQTEAGRHVLKAEPHGALPAPGEIVGLAVDPARALFFEPGGPRIRLD</sequence>
<organism evidence="8 9">
    <name type="scientific">Eiseniibacteriota bacterium</name>
    <dbReference type="NCBI Taxonomy" id="2212470"/>
    <lineage>
        <taxon>Bacteria</taxon>
        <taxon>Candidatus Eiseniibacteriota</taxon>
    </lineage>
</organism>
<evidence type="ECO:0000313" key="9">
    <source>
        <dbReference type="Proteomes" id="UP000316852"/>
    </source>
</evidence>
<dbReference type="InterPro" id="IPR047641">
    <property type="entry name" value="ABC_transpr_MalK/UgpC-like"/>
</dbReference>
<dbReference type="PANTHER" id="PTHR43875:SF15">
    <property type="entry name" value="TREHALOSE IMPORT ATP-BINDING PROTEIN SUGC"/>
    <property type="match status" value="1"/>
</dbReference>
<name>A0A538T6N0_UNCEI</name>
<dbReference type="InterPro" id="IPR008995">
    <property type="entry name" value="Mo/tungstate-bd_C_term_dom"/>
</dbReference>
<evidence type="ECO:0000256" key="5">
    <source>
        <dbReference type="ARBA" id="ARBA00022967"/>
    </source>
</evidence>
<keyword evidence="3" id="KW-0547">Nucleotide-binding</keyword>
<evidence type="ECO:0000256" key="1">
    <source>
        <dbReference type="ARBA" id="ARBA00022448"/>
    </source>
</evidence>
<evidence type="ECO:0000256" key="6">
    <source>
        <dbReference type="ARBA" id="ARBA00023136"/>
    </source>
</evidence>
<dbReference type="Gene3D" id="2.40.50.100">
    <property type="match status" value="1"/>
</dbReference>
<keyword evidence="6" id="KW-0472">Membrane</keyword>
<dbReference type="Proteomes" id="UP000316852">
    <property type="component" value="Unassembled WGS sequence"/>
</dbReference>
<dbReference type="GO" id="GO:0005524">
    <property type="term" value="F:ATP binding"/>
    <property type="evidence" value="ECO:0007669"/>
    <property type="project" value="UniProtKB-KW"/>
</dbReference>
<dbReference type="InterPro" id="IPR003439">
    <property type="entry name" value="ABC_transporter-like_ATP-bd"/>
</dbReference>
<dbReference type="EMBL" id="VBOW01000023">
    <property type="protein sequence ID" value="TMQ59295.1"/>
    <property type="molecule type" value="Genomic_DNA"/>
</dbReference>
<dbReference type="Gene3D" id="3.40.50.300">
    <property type="entry name" value="P-loop containing nucleotide triphosphate hydrolases"/>
    <property type="match status" value="1"/>
</dbReference>
<evidence type="ECO:0000256" key="4">
    <source>
        <dbReference type="ARBA" id="ARBA00022840"/>
    </source>
</evidence>
<keyword evidence="2" id="KW-1003">Cell membrane</keyword>
<proteinExistence type="predicted"/>
<keyword evidence="1" id="KW-0813">Transport</keyword>
<dbReference type="SUPFAM" id="SSF52540">
    <property type="entry name" value="P-loop containing nucleoside triphosphate hydrolases"/>
    <property type="match status" value="1"/>
</dbReference>
<dbReference type="PROSITE" id="PS50893">
    <property type="entry name" value="ABC_TRANSPORTER_2"/>
    <property type="match status" value="1"/>
</dbReference>
<keyword evidence="4 8" id="KW-0067">ATP-binding</keyword>
<dbReference type="InterPro" id="IPR013611">
    <property type="entry name" value="Transp-assoc_OB_typ2"/>
</dbReference>
<dbReference type="FunFam" id="3.40.50.300:FF:000042">
    <property type="entry name" value="Maltose/maltodextrin ABC transporter, ATP-binding protein"/>
    <property type="match status" value="1"/>
</dbReference>
<dbReference type="InterPro" id="IPR027417">
    <property type="entry name" value="P-loop_NTPase"/>
</dbReference>
<evidence type="ECO:0000256" key="2">
    <source>
        <dbReference type="ARBA" id="ARBA00022475"/>
    </source>
</evidence>
<dbReference type="Pfam" id="PF00005">
    <property type="entry name" value="ABC_tran"/>
    <property type="match status" value="1"/>
</dbReference>
<evidence type="ECO:0000259" key="7">
    <source>
        <dbReference type="PROSITE" id="PS50893"/>
    </source>
</evidence>
<dbReference type="GO" id="GO:0140359">
    <property type="term" value="F:ABC-type transporter activity"/>
    <property type="evidence" value="ECO:0007669"/>
    <property type="project" value="UniProtKB-ARBA"/>
</dbReference>
<accession>A0A538T6N0</accession>